<comment type="caution">
    <text evidence="10">Lacks conserved residue(s) required for the propagation of feature annotation.</text>
</comment>
<dbReference type="GO" id="GO:0004789">
    <property type="term" value="F:thiamine-phosphate diphosphorylase activity"/>
    <property type="evidence" value="ECO:0007669"/>
    <property type="project" value="UniProtKB-UniRule"/>
</dbReference>
<evidence type="ECO:0000256" key="5">
    <source>
        <dbReference type="ARBA" id="ARBA00022842"/>
    </source>
</evidence>
<dbReference type="EC" id="2.5.1.3" evidence="10"/>
<feature type="binding site" evidence="10">
    <location>
        <begin position="188"/>
        <end position="190"/>
    </location>
    <ligand>
        <name>2-[(2R,5Z)-2-carboxy-4-methylthiazol-5(2H)-ylidene]ethyl phosphate</name>
        <dbReference type="ChEBI" id="CHEBI:62899"/>
    </ligand>
</feature>
<feature type="binding site" evidence="10">
    <location>
        <begin position="90"/>
        <end position="94"/>
    </location>
    <ligand>
        <name>4-amino-2-methyl-5-(diphosphooxymethyl)pyrimidine</name>
        <dbReference type="ChEBI" id="CHEBI:57841"/>
    </ligand>
</feature>
<evidence type="ECO:0000256" key="1">
    <source>
        <dbReference type="ARBA" id="ARBA00003814"/>
    </source>
</evidence>
<evidence type="ECO:0000256" key="3">
    <source>
        <dbReference type="ARBA" id="ARBA00022679"/>
    </source>
</evidence>
<dbReference type="GO" id="GO:0005737">
    <property type="term" value="C:cytoplasm"/>
    <property type="evidence" value="ECO:0007669"/>
    <property type="project" value="TreeGrafter"/>
</dbReference>
<dbReference type="GO" id="GO:0009229">
    <property type="term" value="P:thiamine diphosphate biosynthetic process"/>
    <property type="evidence" value="ECO:0007669"/>
    <property type="project" value="UniProtKB-UniRule"/>
</dbReference>
<evidence type="ECO:0000256" key="10">
    <source>
        <dbReference type="HAMAP-Rule" id="MF_00097"/>
    </source>
</evidence>
<dbReference type="SUPFAM" id="SSF51391">
    <property type="entry name" value="Thiamin phosphate synthase"/>
    <property type="match status" value="1"/>
</dbReference>
<keyword evidence="4 10" id="KW-0479">Metal-binding</keyword>
<evidence type="ECO:0000259" key="12">
    <source>
        <dbReference type="Pfam" id="PF02581"/>
    </source>
</evidence>
<comment type="similarity">
    <text evidence="10">Belongs to the thiamine-phosphate synthase family.</text>
</comment>
<evidence type="ECO:0000256" key="11">
    <source>
        <dbReference type="SAM" id="MobiDB-lite"/>
    </source>
</evidence>
<dbReference type="InterPro" id="IPR022998">
    <property type="entry name" value="ThiamineP_synth_TenI"/>
</dbReference>
<dbReference type="PANTHER" id="PTHR20857">
    <property type="entry name" value="THIAMINE-PHOSPHATE PYROPHOSPHORYLASE"/>
    <property type="match status" value="1"/>
</dbReference>
<dbReference type="Gene3D" id="3.20.20.70">
    <property type="entry name" value="Aldolase class I"/>
    <property type="match status" value="1"/>
</dbReference>
<dbReference type="GO" id="GO:0000287">
    <property type="term" value="F:magnesium ion binding"/>
    <property type="evidence" value="ECO:0007669"/>
    <property type="project" value="UniProtKB-UniRule"/>
</dbReference>
<reference evidence="13 14" key="1">
    <citation type="submission" date="2019-12" db="EMBL/GenBank/DDBJ databases">
        <authorList>
            <person name="Li J."/>
            <person name="Shi Y."/>
            <person name="Xu G."/>
            <person name="Xiao D."/>
            <person name="Ran X."/>
        </authorList>
    </citation>
    <scope>NUCLEOTIDE SEQUENCE [LARGE SCALE GENOMIC DNA]</scope>
    <source>
        <strain evidence="13 14">JCM 15915</strain>
    </source>
</reference>
<dbReference type="CDD" id="cd00564">
    <property type="entry name" value="TMP_TenI"/>
    <property type="match status" value="1"/>
</dbReference>
<dbReference type="HAMAP" id="MF_00097">
    <property type="entry name" value="TMP_synthase"/>
    <property type="match status" value="1"/>
</dbReference>
<feature type="binding site" evidence="10">
    <location>
        <position position="142"/>
    </location>
    <ligand>
        <name>Mg(2+)</name>
        <dbReference type="ChEBI" id="CHEBI:18420"/>
    </ligand>
</feature>
<dbReference type="GO" id="GO:0009228">
    <property type="term" value="P:thiamine biosynthetic process"/>
    <property type="evidence" value="ECO:0007669"/>
    <property type="project" value="UniProtKB-KW"/>
</dbReference>
<organism evidence="13 14">
    <name type="scientific">Rothia koreensis</name>
    <dbReference type="NCBI Taxonomy" id="592378"/>
    <lineage>
        <taxon>Bacteria</taxon>
        <taxon>Bacillati</taxon>
        <taxon>Actinomycetota</taxon>
        <taxon>Actinomycetes</taxon>
        <taxon>Micrococcales</taxon>
        <taxon>Micrococcaceae</taxon>
        <taxon>Rothia</taxon>
    </lineage>
</organism>
<evidence type="ECO:0000256" key="7">
    <source>
        <dbReference type="ARBA" id="ARBA00047334"/>
    </source>
</evidence>
<evidence type="ECO:0000256" key="4">
    <source>
        <dbReference type="ARBA" id="ARBA00022723"/>
    </source>
</evidence>
<name>A0A7K1LH08_9MICC</name>
<feature type="binding site" evidence="10">
    <location>
        <position position="191"/>
    </location>
    <ligand>
        <name>4-amino-2-methyl-5-(diphosphooxymethyl)pyrimidine</name>
        <dbReference type="ChEBI" id="CHEBI:57841"/>
    </ligand>
</feature>
<keyword evidence="3 10" id="KW-0808">Transferase</keyword>
<dbReference type="InterPro" id="IPR036206">
    <property type="entry name" value="ThiamineP_synth_sf"/>
</dbReference>
<keyword evidence="5 10" id="KW-0460">Magnesium</keyword>
<proteinExistence type="inferred from homology"/>
<evidence type="ECO:0000256" key="6">
    <source>
        <dbReference type="ARBA" id="ARBA00022977"/>
    </source>
</evidence>
<feature type="binding site" evidence="10">
    <location>
        <position position="122"/>
    </location>
    <ligand>
        <name>4-amino-2-methyl-5-(diphosphooxymethyl)pyrimidine</name>
        <dbReference type="ChEBI" id="CHEBI:57841"/>
    </ligand>
</feature>
<comment type="catalytic activity">
    <reaction evidence="7 10">
        <text>4-methyl-5-(2-phosphooxyethyl)-thiazole + 4-amino-2-methyl-5-(diphosphooxymethyl)pyrimidine + H(+) = thiamine phosphate + diphosphate</text>
        <dbReference type="Rhea" id="RHEA:22328"/>
        <dbReference type="ChEBI" id="CHEBI:15378"/>
        <dbReference type="ChEBI" id="CHEBI:33019"/>
        <dbReference type="ChEBI" id="CHEBI:37575"/>
        <dbReference type="ChEBI" id="CHEBI:57841"/>
        <dbReference type="ChEBI" id="CHEBI:58296"/>
        <dbReference type="EC" id="2.5.1.3"/>
    </reaction>
</comment>
<keyword evidence="14" id="KW-1185">Reference proteome</keyword>
<feature type="region of interest" description="Disordered" evidence="11">
    <location>
        <begin position="11"/>
        <end position="32"/>
    </location>
</feature>
<dbReference type="PANTHER" id="PTHR20857:SF15">
    <property type="entry name" value="THIAMINE-PHOSPHATE SYNTHASE"/>
    <property type="match status" value="1"/>
</dbReference>
<comment type="catalytic activity">
    <reaction evidence="9 10">
        <text>2-[(2R,5Z)-2-carboxy-4-methylthiazol-5(2H)-ylidene]ethyl phosphate + 4-amino-2-methyl-5-(diphosphooxymethyl)pyrimidine + 2 H(+) = thiamine phosphate + CO2 + diphosphate</text>
        <dbReference type="Rhea" id="RHEA:47844"/>
        <dbReference type="ChEBI" id="CHEBI:15378"/>
        <dbReference type="ChEBI" id="CHEBI:16526"/>
        <dbReference type="ChEBI" id="CHEBI:33019"/>
        <dbReference type="ChEBI" id="CHEBI:37575"/>
        <dbReference type="ChEBI" id="CHEBI:57841"/>
        <dbReference type="ChEBI" id="CHEBI:62899"/>
        <dbReference type="EC" id="2.5.1.3"/>
    </reaction>
</comment>
<dbReference type="Proteomes" id="UP000462152">
    <property type="component" value="Unassembled WGS sequence"/>
</dbReference>
<evidence type="ECO:0000256" key="8">
    <source>
        <dbReference type="ARBA" id="ARBA00047851"/>
    </source>
</evidence>
<accession>A0A7K1LH08</accession>
<dbReference type="OrthoDB" id="3243336at2"/>
<gene>
    <name evidence="10" type="primary">thiE</name>
    <name evidence="13" type="ORF">GMA10_04485</name>
</gene>
<feature type="binding site" evidence="10">
    <location>
        <position position="224"/>
    </location>
    <ligand>
        <name>2-[(2R,5Z)-2-carboxy-4-methylthiazol-5(2H)-ylidene]ethyl phosphate</name>
        <dbReference type="ChEBI" id="CHEBI:62899"/>
    </ligand>
</feature>
<evidence type="ECO:0000313" key="14">
    <source>
        <dbReference type="Proteomes" id="UP000462152"/>
    </source>
</evidence>
<comment type="cofactor">
    <cofactor evidence="10">
        <name>Mg(2+)</name>
        <dbReference type="ChEBI" id="CHEBI:18420"/>
    </cofactor>
    <text evidence="10">Binds 1 Mg(2+) ion per subunit.</text>
</comment>
<dbReference type="AlphaFoldDB" id="A0A7K1LH08"/>
<feature type="binding site" evidence="10">
    <location>
        <position position="161"/>
    </location>
    <ligand>
        <name>4-amino-2-methyl-5-(diphosphooxymethyl)pyrimidine</name>
        <dbReference type="ChEBI" id="CHEBI:57841"/>
    </ligand>
</feature>
<keyword evidence="6 10" id="KW-0784">Thiamine biosynthesis</keyword>
<feature type="domain" description="Thiamine phosphate synthase/TenI" evidence="12">
    <location>
        <begin position="68"/>
        <end position="247"/>
    </location>
</feature>
<dbReference type="EMBL" id="WOGT01000002">
    <property type="protein sequence ID" value="MUN54474.1"/>
    <property type="molecule type" value="Genomic_DNA"/>
</dbReference>
<evidence type="ECO:0000313" key="13">
    <source>
        <dbReference type="EMBL" id="MUN54474.1"/>
    </source>
</evidence>
<comment type="caution">
    <text evidence="13">The sequence shown here is derived from an EMBL/GenBank/DDBJ whole genome shotgun (WGS) entry which is preliminary data.</text>
</comment>
<evidence type="ECO:0000256" key="2">
    <source>
        <dbReference type="ARBA" id="ARBA00005165"/>
    </source>
</evidence>
<feature type="binding site" evidence="10">
    <location>
        <position position="123"/>
    </location>
    <ligand>
        <name>Mg(2+)</name>
        <dbReference type="ChEBI" id="CHEBI:18420"/>
    </ligand>
</feature>
<sequence length="267" mass="28571">MVPGWVNVASVTTSKNSPRRGQLPPAESPSVSATRAARLERLRSARLYLCCDLQRFLATDPRQDTVEQLDTDRLELFFRSAFRGGVDIIQVRDKKVSVRTELEALRLLVRVAEQEGGLSAANDRADAALLSRVDVFHVGQTDLTTQQARTVLGDDVLLGRSCHTRSQVVAASEDPGTDYYCTGPVWETPTKPGRPAVGLDLPAFAADLDPVCGTSSTPFFAIGGIDEETVSQVTAAGAGRIVVVRAIADAANPENAARRLADALGGE</sequence>
<comment type="catalytic activity">
    <reaction evidence="8 10">
        <text>2-(2-carboxy-4-methylthiazol-5-yl)ethyl phosphate + 4-amino-2-methyl-5-(diphosphooxymethyl)pyrimidine + 2 H(+) = thiamine phosphate + CO2 + diphosphate</text>
        <dbReference type="Rhea" id="RHEA:47848"/>
        <dbReference type="ChEBI" id="CHEBI:15378"/>
        <dbReference type="ChEBI" id="CHEBI:16526"/>
        <dbReference type="ChEBI" id="CHEBI:33019"/>
        <dbReference type="ChEBI" id="CHEBI:37575"/>
        <dbReference type="ChEBI" id="CHEBI:57841"/>
        <dbReference type="ChEBI" id="CHEBI:62890"/>
        <dbReference type="EC" id="2.5.1.3"/>
    </reaction>
</comment>
<comment type="pathway">
    <text evidence="2 10">Cofactor biosynthesis; thiamine diphosphate biosynthesis; thiamine phosphate from 4-amino-2-methyl-5-diphosphomethylpyrimidine and 4-methyl-5-(2-phosphoethyl)-thiazole: step 1/1.</text>
</comment>
<protein>
    <recommendedName>
        <fullName evidence="10">Thiamine-phosphate synthase</fullName>
        <shortName evidence="10">TP synthase</shortName>
        <shortName evidence="10">TPS</shortName>
        <ecNumber evidence="10">2.5.1.3</ecNumber>
    </recommendedName>
    <alternativeName>
        <fullName evidence="10">Thiamine-phosphate pyrophosphorylase</fullName>
        <shortName evidence="10">TMP pyrophosphorylase</shortName>
        <shortName evidence="10">TMP-PPase</shortName>
    </alternativeName>
</protein>
<dbReference type="InterPro" id="IPR034291">
    <property type="entry name" value="TMP_synthase"/>
</dbReference>
<evidence type="ECO:0000256" key="9">
    <source>
        <dbReference type="ARBA" id="ARBA00047883"/>
    </source>
</evidence>
<dbReference type="InterPro" id="IPR013785">
    <property type="entry name" value="Aldolase_TIM"/>
</dbReference>
<dbReference type="UniPathway" id="UPA00060">
    <property type="reaction ID" value="UER00141"/>
</dbReference>
<comment type="function">
    <text evidence="1 10">Condenses 4-methyl-5-(beta-hydroxyethyl)thiazole monophosphate (THZ-P) and 2-methyl-4-amino-5-hydroxymethyl pyrimidine pyrophosphate (HMP-PP) to form thiamine monophosphate (TMP).</text>
</comment>
<dbReference type="Pfam" id="PF02581">
    <property type="entry name" value="TMP-TENI"/>
    <property type="match status" value="1"/>
</dbReference>